<feature type="compositionally biased region" description="Polar residues" evidence="2">
    <location>
        <begin position="270"/>
        <end position="284"/>
    </location>
</feature>
<dbReference type="EMBL" id="JAKFHA010000003">
    <property type="protein sequence ID" value="MCF2527132.1"/>
    <property type="molecule type" value="Genomic_DNA"/>
</dbReference>
<keyword evidence="4" id="KW-1185">Reference proteome</keyword>
<dbReference type="InterPro" id="IPR016024">
    <property type="entry name" value="ARM-type_fold"/>
</dbReference>
<gene>
    <name evidence="3" type="ORF">LZ495_07865</name>
</gene>
<evidence type="ECO:0000256" key="1">
    <source>
        <dbReference type="ARBA" id="ARBA00022737"/>
    </source>
</evidence>
<proteinExistence type="predicted"/>
<accession>A0AA41U148</accession>
<reference evidence="3" key="1">
    <citation type="submission" date="2022-01" db="EMBL/GenBank/DDBJ databases">
        <title>Genome-Based Taxonomic Classification of the Phylum Actinobacteria.</title>
        <authorList>
            <person name="Gao Y."/>
        </authorList>
    </citation>
    <scope>NUCLEOTIDE SEQUENCE</scope>
    <source>
        <strain evidence="3">KLBMP 8922</strain>
    </source>
</reference>
<protein>
    <submittedName>
        <fullName evidence="3">HEAT repeat domain-containing protein</fullName>
    </submittedName>
</protein>
<evidence type="ECO:0000256" key="2">
    <source>
        <dbReference type="SAM" id="MobiDB-lite"/>
    </source>
</evidence>
<dbReference type="Proteomes" id="UP001165378">
    <property type="component" value="Unassembled WGS sequence"/>
</dbReference>
<dbReference type="SUPFAM" id="SSF48371">
    <property type="entry name" value="ARM repeat"/>
    <property type="match status" value="1"/>
</dbReference>
<evidence type="ECO:0000313" key="4">
    <source>
        <dbReference type="Proteomes" id="UP001165378"/>
    </source>
</evidence>
<organism evidence="3 4">
    <name type="scientific">Yinghuangia soli</name>
    <dbReference type="NCBI Taxonomy" id="2908204"/>
    <lineage>
        <taxon>Bacteria</taxon>
        <taxon>Bacillati</taxon>
        <taxon>Actinomycetota</taxon>
        <taxon>Actinomycetes</taxon>
        <taxon>Kitasatosporales</taxon>
        <taxon>Streptomycetaceae</taxon>
        <taxon>Yinghuangia</taxon>
    </lineage>
</organism>
<dbReference type="InterPro" id="IPR011989">
    <property type="entry name" value="ARM-like"/>
</dbReference>
<sequence length="298" mass="32311">MPTAVCELRSDDPAVVRNAQMQLWGWCANDMRAAVAPAVPFLLRVGADPGAHHRARTLLVAAGVARWHNQGVCTRAEMLRFRYCGDVWAFEPSGYLGSWSVRAARDAIAADIDLLVPLLDDPDPDIRTAATYALAAVSEQADDVRTALHARLRAEHDPRTRAGLVLAIAQLAIAHHDAGAMAWTHAHWSDPGSPPEVRISAALGWLCLSDAPVPQELHAVIDELATDEMALLMAPLPWMVDAEDVYGDGLRRSLQTMIHAVAEDRWPPATRTTPNPDHAQQASRGTGPDGGYTDDPPF</sequence>
<dbReference type="RefSeq" id="WP_235051277.1">
    <property type="nucleotide sequence ID" value="NZ_JAKFHA010000003.1"/>
</dbReference>
<feature type="region of interest" description="Disordered" evidence="2">
    <location>
        <begin position="264"/>
        <end position="298"/>
    </location>
</feature>
<comment type="caution">
    <text evidence="3">The sequence shown here is derived from an EMBL/GenBank/DDBJ whole genome shotgun (WGS) entry which is preliminary data.</text>
</comment>
<evidence type="ECO:0000313" key="3">
    <source>
        <dbReference type="EMBL" id="MCF2527132.1"/>
    </source>
</evidence>
<dbReference type="AlphaFoldDB" id="A0AA41U148"/>
<name>A0AA41U148_9ACTN</name>
<dbReference type="InterPro" id="IPR000357">
    <property type="entry name" value="HEAT"/>
</dbReference>
<dbReference type="Pfam" id="PF02985">
    <property type="entry name" value="HEAT"/>
    <property type="match status" value="1"/>
</dbReference>
<dbReference type="Gene3D" id="1.25.10.10">
    <property type="entry name" value="Leucine-rich Repeat Variant"/>
    <property type="match status" value="1"/>
</dbReference>
<keyword evidence="1" id="KW-0677">Repeat</keyword>